<reference evidence="2 3" key="1">
    <citation type="submission" date="2016-10" db="EMBL/GenBank/DDBJ databases">
        <authorList>
            <person name="de Groot N.N."/>
        </authorList>
    </citation>
    <scope>NUCLEOTIDE SEQUENCE [LARGE SCALE GENOMIC DNA]</scope>
    <source>
        <strain evidence="2 3">CGMCC 4.5681</strain>
    </source>
</reference>
<evidence type="ECO:0000313" key="3">
    <source>
        <dbReference type="Proteomes" id="UP000198683"/>
    </source>
</evidence>
<sequence length="68" mass="7023">MSTGREGEAVKAKSVTEGIIWVAVATSLVGALVVLLFQHSPVKAVFLAGAAMMFALINSSVRSRSSSS</sequence>
<proteinExistence type="predicted"/>
<dbReference type="Proteomes" id="UP000198683">
    <property type="component" value="Unassembled WGS sequence"/>
</dbReference>
<keyword evidence="1" id="KW-0812">Transmembrane</keyword>
<dbReference type="AlphaFoldDB" id="A0A1G9QJQ3"/>
<evidence type="ECO:0000256" key="1">
    <source>
        <dbReference type="SAM" id="Phobius"/>
    </source>
</evidence>
<name>A0A1G9QJQ3_9ACTN</name>
<accession>A0A1G9QJQ3</accession>
<organism evidence="2 3">
    <name type="scientific">Nonomuraea maritima</name>
    <dbReference type="NCBI Taxonomy" id="683260"/>
    <lineage>
        <taxon>Bacteria</taxon>
        <taxon>Bacillati</taxon>
        <taxon>Actinomycetota</taxon>
        <taxon>Actinomycetes</taxon>
        <taxon>Streptosporangiales</taxon>
        <taxon>Streptosporangiaceae</taxon>
        <taxon>Nonomuraea</taxon>
    </lineage>
</organism>
<keyword evidence="1" id="KW-1133">Transmembrane helix</keyword>
<gene>
    <name evidence="2" type="ORF">SAMN05421874_13929</name>
</gene>
<feature type="transmembrane region" description="Helical" evidence="1">
    <location>
        <begin position="18"/>
        <end position="37"/>
    </location>
</feature>
<evidence type="ECO:0000313" key="2">
    <source>
        <dbReference type="EMBL" id="SDM11229.1"/>
    </source>
</evidence>
<keyword evidence="3" id="KW-1185">Reference proteome</keyword>
<feature type="transmembrane region" description="Helical" evidence="1">
    <location>
        <begin position="44"/>
        <end position="61"/>
    </location>
</feature>
<protein>
    <submittedName>
        <fullName evidence="2">Uncharacterized protein</fullName>
    </submittedName>
</protein>
<dbReference type="EMBL" id="FNFB01000039">
    <property type="protein sequence ID" value="SDM11229.1"/>
    <property type="molecule type" value="Genomic_DNA"/>
</dbReference>
<keyword evidence="1" id="KW-0472">Membrane</keyword>